<dbReference type="STRING" id="644282.Deba_2701"/>
<dbReference type="PANTHER" id="PTHR40663:SF2">
    <property type="entry name" value="TRANSCRIPTIONAL REGULATOR"/>
    <property type="match status" value="1"/>
</dbReference>
<dbReference type="InterPro" id="IPR049159">
    <property type="entry name" value="PF0610-like_wHTH_N"/>
</dbReference>
<evidence type="ECO:0000313" key="3">
    <source>
        <dbReference type="Proteomes" id="UP000009047"/>
    </source>
</evidence>
<dbReference type="SUPFAM" id="SSF46785">
    <property type="entry name" value="Winged helix' DNA-binding domain"/>
    <property type="match status" value="1"/>
</dbReference>
<gene>
    <name evidence="2" type="ordered locus">Deba_2701</name>
</gene>
<organism evidence="2 3">
    <name type="scientific">Desulfarculus baarsii (strain ATCC 33931 / DSM 2075 / LMG 7858 / VKM B-1802 / 2st14)</name>
    <dbReference type="NCBI Taxonomy" id="644282"/>
    <lineage>
        <taxon>Bacteria</taxon>
        <taxon>Pseudomonadati</taxon>
        <taxon>Thermodesulfobacteriota</taxon>
        <taxon>Desulfarculia</taxon>
        <taxon>Desulfarculales</taxon>
        <taxon>Desulfarculaceae</taxon>
        <taxon>Desulfarculus</taxon>
    </lineage>
</organism>
<evidence type="ECO:0000259" key="1">
    <source>
        <dbReference type="Pfam" id="PF21476"/>
    </source>
</evidence>
<protein>
    <submittedName>
        <fullName evidence="2">Transcriptional regulator</fullName>
    </submittedName>
</protein>
<dbReference type="HOGENOM" id="CLU_162441_0_0_7"/>
<feature type="domain" description="PF0610-like winged HTH N-terminal" evidence="1">
    <location>
        <begin position="4"/>
        <end position="45"/>
    </location>
</feature>
<dbReference type="Pfam" id="PF21476">
    <property type="entry name" value="PF0610-like_N"/>
    <property type="match status" value="1"/>
</dbReference>
<name>E1QKG2_DESB2</name>
<accession>E1QKG2</accession>
<dbReference type="eggNOG" id="COG3357">
    <property type="taxonomic scope" value="Bacteria"/>
</dbReference>
<dbReference type="RefSeq" id="WP_013259494.1">
    <property type="nucleotide sequence ID" value="NC_014365.1"/>
</dbReference>
<dbReference type="InterPro" id="IPR038767">
    <property type="entry name" value="PF0610-like"/>
</dbReference>
<evidence type="ECO:0000313" key="2">
    <source>
        <dbReference type="EMBL" id="ADK86055.1"/>
    </source>
</evidence>
<sequence length="99" mass="11216">MEKTIRQAIVEALEGRPHSARQLAEALLLRPAEVEEHLEHIGRSMGGRLRLTPARCLACGYRFTERKRLSAPGRCPRCRGQKIAGPWFQVDGRASQRRV</sequence>
<dbReference type="KEGG" id="dbr:Deba_2701"/>
<dbReference type="PANTHER" id="PTHR40663">
    <property type="match status" value="1"/>
</dbReference>
<keyword evidence="3" id="KW-1185">Reference proteome</keyword>
<dbReference type="OrthoDB" id="9800355at2"/>
<proteinExistence type="predicted"/>
<dbReference type="Proteomes" id="UP000009047">
    <property type="component" value="Chromosome"/>
</dbReference>
<reference evidence="2 3" key="1">
    <citation type="journal article" date="2010" name="Stand. Genomic Sci.">
        <title>Complete genome sequence of Desulfarculus baarsii type strain (2st14).</title>
        <authorList>
            <person name="Sun H."/>
            <person name="Spring S."/>
            <person name="Lapidus A."/>
            <person name="Davenport K."/>
            <person name="Del Rio T.G."/>
            <person name="Tice H."/>
            <person name="Nolan M."/>
            <person name="Copeland A."/>
            <person name="Cheng J.F."/>
            <person name="Lucas S."/>
            <person name="Tapia R."/>
            <person name="Goodwin L."/>
            <person name="Pitluck S."/>
            <person name="Ivanova N."/>
            <person name="Pagani I."/>
            <person name="Mavromatis K."/>
            <person name="Ovchinnikova G."/>
            <person name="Pati A."/>
            <person name="Chen A."/>
            <person name="Palaniappan K."/>
            <person name="Hauser L."/>
            <person name="Chang Y.J."/>
            <person name="Jeffries C.D."/>
            <person name="Detter J.C."/>
            <person name="Han C."/>
            <person name="Rohde M."/>
            <person name="Brambilla E."/>
            <person name="Goker M."/>
            <person name="Woyke T."/>
            <person name="Bristow J."/>
            <person name="Eisen J.A."/>
            <person name="Markowitz V."/>
            <person name="Hugenholtz P."/>
            <person name="Kyrpides N.C."/>
            <person name="Klenk H.P."/>
            <person name="Land M."/>
        </authorList>
    </citation>
    <scope>NUCLEOTIDE SEQUENCE [LARGE SCALE GENOMIC DNA]</scope>
    <source>
        <strain evidence="3">ATCC 33931 / DSM 2075 / LMG 7858 / VKM B-1802 / 2st14</strain>
    </source>
</reference>
<dbReference type="EMBL" id="CP002085">
    <property type="protein sequence ID" value="ADK86055.1"/>
    <property type="molecule type" value="Genomic_DNA"/>
</dbReference>
<dbReference type="InterPro" id="IPR036390">
    <property type="entry name" value="WH_DNA-bd_sf"/>
</dbReference>
<dbReference type="AlphaFoldDB" id="E1QKG2"/>